<proteinExistence type="predicted"/>
<dbReference type="AlphaFoldDB" id="A0A8H4UBQ6"/>
<dbReference type="EMBL" id="JABEXW010000017">
    <property type="protein sequence ID" value="KAF4973491.1"/>
    <property type="molecule type" value="Genomic_DNA"/>
</dbReference>
<reference evidence="1" key="1">
    <citation type="journal article" date="2020" name="BMC Genomics">
        <title>Correction to: Identification and distribution of gene clusters required for synthesis of sphingolipid metabolism inhibitors in diverse species of the filamentous fungus Fusarium.</title>
        <authorList>
            <person name="Kim H.S."/>
            <person name="Lohmar J.M."/>
            <person name="Busman M."/>
            <person name="Brown D.W."/>
            <person name="Naumann T.A."/>
            <person name="Divon H.H."/>
            <person name="Lysoe E."/>
            <person name="Uhlig S."/>
            <person name="Proctor R.H."/>
        </authorList>
    </citation>
    <scope>NUCLEOTIDE SEQUENCE</scope>
    <source>
        <strain evidence="1">NRRL 20472</strain>
    </source>
</reference>
<comment type="caution">
    <text evidence="1">The sequence shown here is derived from an EMBL/GenBank/DDBJ whole genome shotgun (WGS) entry which is preliminary data.</text>
</comment>
<gene>
    <name evidence="1" type="ORF">FSARC_225</name>
</gene>
<name>A0A8H4UBQ6_9HYPO</name>
<accession>A0A8H4UBQ6</accession>
<protein>
    <submittedName>
        <fullName evidence="1">Uncharacterized protein</fullName>
    </submittedName>
</protein>
<evidence type="ECO:0000313" key="2">
    <source>
        <dbReference type="Proteomes" id="UP000622797"/>
    </source>
</evidence>
<keyword evidence="2" id="KW-1185">Reference proteome</keyword>
<dbReference type="OrthoDB" id="206201at2759"/>
<evidence type="ECO:0000313" key="1">
    <source>
        <dbReference type="EMBL" id="KAF4973491.1"/>
    </source>
</evidence>
<reference evidence="1" key="2">
    <citation type="submission" date="2020-05" db="EMBL/GenBank/DDBJ databases">
        <authorList>
            <person name="Kim H.-S."/>
            <person name="Proctor R.H."/>
            <person name="Brown D.W."/>
        </authorList>
    </citation>
    <scope>NUCLEOTIDE SEQUENCE</scope>
    <source>
        <strain evidence="1">NRRL 20472</strain>
    </source>
</reference>
<dbReference type="Proteomes" id="UP000622797">
    <property type="component" value="Unassembled WGS sequence"/>
</dbReference>
<organism evidence="1 2">
    <name type="scientific">Fusarium sarcochroum</name>
    <dbReference type="NCBI Taxonomy" id="1208366"/>
    <lineage>
        <taxon>Eukaryota</taxon>
        <taxon>Fungi</taxon>
        <taxon>Dikarya</taxon>
        <taxon>Ascomycota</taxon>
        <taxon>Pezizomycotina</taxon>
        <taxon>Sordariomycetes</taxon>
        <taxon>Hypocreomycetidae</taxon>
        <taxon>Hypocreales</taxon>
        <taxon>Nectriaceae</taxon>
        <taxon>Fusarium</taxon>
        <taxon>Fusarium lateritium species complex</taxon>
    </lineage>
</organism>
<sequence>MVKRKSRPPCLFPKTRADRRRHAEESWIPLLSEIALQLSIVEAKTSPEPECKAFFELCRQNDLSSYRDGLREIQELIDDYRDPDPIVADLFMSQGFPGCYVVSPENLIWKIPAFSDSGIYIDQDYVKEQIKLRVSEKTVTDDIWGNQEAVDWSSSPESAILVVSGSSQSLERLEKFSVEVVDHFASSDYTTLHLLSPLPTEVYERSTIKGNDAVRQLAIQSLRQNCHSPEASYTNIVLAEVMRGFKAANMEEWFDCLAPILAHHSRVAIVIDVRILRDSFRDADQWPAGFSKVIQELKGKTLVKVMVIDGRTTNTQLDSTIRTMTVDGA</sequence>